<protein>
    <recommendedName>
        <fullName evidence="2 3">Single-stranded DNA-binding protein</fullName>
        <shortName evidence="2">SSB</shortName>
    </recommendedName>
</protein>
<dbReference type="InterPro" id="IPR011344">
    <property type="entry name" value="ssDNA-bd"/>
</dbReference>
<keyword evidence="2" id="KW-0227">DNA damage</keyword>
<dbReference type="PIRSF" id="PIRSF002070">
    <property type="entry name" value="SSB"/>
    <property type="match status" value="1"/>
</dbReference>
<dbReference type="CDD" id="cd04496">
    <property type="entry name" value="SSB_OBF"/>
    <property type="match status" value="1"/>
</dbReference>
<dbReference type="Proteomes" id="UP001238088">
    <property type="component" value="Unassembled WGS sequence"/>
</dbReference>
<keyword evidence="2" id="KW-0234">DNA repair</keyword>
<name>A0ABU0AJ10_9BACI</name>
<dbReference type="PANTHER" id="PTHR10302:SF27">
    <property type="entry name" value="SINGLE-STRANDED DNA-BINDING PROTEIN"/>
    <property type="match status" value="1"/>
</dbReference>
<feature type="region of interest" description="Disordered" evidence="4">
    <location>
        <begin position="101"/>
        <end position="156"/>
    </location>
</feature>
<evidence type="ECO:0000256" key="4">
    <source>
        <dbReference type="SAM" id="MobiDB-lite"/>
    </source>
</evidence>
<gene>
    <name evidence="5" type="ORF">J2S17_003120</name>
</gene>
<feature type="compositionally biased region" description="Basic and acidic residues" evidence="4">
    <location>
        <begin position="101"/>
        <end position="113"/>
    </location>
</feature>
<dbReference type="Gene3D" id="2.40.50.140">
    <property type="entry name" value="Nucleic acid-binding proteins"/>
    <property type="match status" value="1"/>
</dbReference>
<dbReference type="PANTHER" id="PTHR10302">
    <property type="entry name" value="SINGLE-STRANDED DNA-BINDING PROTEIN"/>
    <property type="match status" value="1"/>
</dbReference>
<evidence type="ECO:0000256" key="2">
    <source>
        <dbReference type="HAMAP-Rule" id="MF_00984"/>
    </source>
</evidence>
<dbReference type="InterPro" id="IPR000424">
    <property type="entry name" value="Primosome_PriB/ssb"/>
</dbReference>
<comment type="function">
    <text evidence="2">Plays an important role in DNA replication, recombination and repair. Binds to ssDNA and to an array of partner proteins to recruit them to their sites of action during DNA metabolism.</text>
</comment>
<proteinExistence type="inferred from homology"/>
<keyword evidence="2" id="KW-0235">DNA replication</keyword>
<dbReference type="PROSITE" id="PS50935">
    <property type="entry name" value="SSB"/>
    <property type="match status" value="1"/>
</dbReference>
<dbReference type="SUPFAM" id="SSF50249">
    <property type="entry name" value="Nucleic acid-binding proteins"/>
    <property type="match status" value="1"/>
</dbReference>
<feature type="compositionally biased region" description="Polar residues" evidence="4">
    <location>
        <begin position="114"/>
        <end position="142"/>
    </location>
</feature>
<dbReference type="EMBL" id="JAUSUB010000013">
    <property type="protein sequence ID" value="MDQ0271232.1"/>
    <property type="molecule type" value="Genomic_DNA"/>
</dbReference>
<comment type="caution">
    <text evidence="5">The sequence shown here is derived from an EMBL/GenBank/DDBJ whole genome shotgun (WGS) entry which is preliminary data.</text>
</comment>
<feature type="short sequence motif" description="Important for interaction with partner proteins" evidence="2">
    <location>
        <begin position="151"/>
        <end position="156"/>
    </location>
</feature>
<sequence length="156" mass="17730">MNTTIITGRLTKDPELRYTSSNKAVTSISIAVSRGYKNQQGEVETDFFNVVIWEQQAKNVVNYLNKGSRVAIEGRLQNRSYESDGRKVYITEIHAKSIEFLDSKNENPREKTDLPNNRPTKQNNQGYDNSNYGNQGFNNQDPFASGQDISDDDLPF</sequence>
<dbReference type="HAMAP" id="MF_00984">
    <property type="entry name" value="SSB"/>
    <property type="match status" value="1"/>
</dbReference>
<keyword evidence="1 2" id="KW-0238">DNA-binding</keyword>
<reference evidence="5 6" key="1">
    <citation type="submission" date="2023-07" db="EMBL/GenBank/DDBJ databases">
        <title>Genomic Encyclopedia of Type Strains, Phase IV (KMG-IV): sequencing the most valuable type-strain genomes for metagenomic binning, comparative biology and taxonomic classification.</title>
        <authorList>
            <person name="Goeker M."/>
        </authorList>
    </citation>
    <scope>NUCLEOTIDE SEQUENCE [LARGE SCALE GENOMIC DNA]</scope>
    <source>
        <strain evidence="5 6">DSM 23494</strain>
    </source>
</reference>
<dbReference type="NCBIfam" id="TIGR00621">
    <property type="entry name" value="ssb"/>
    <property type="match status" value="1"/>
</dbReference>
<dbReference type="GO" id="GO:0003677">
    <property type="term" value="F:DNA binding"/>
    <property type="evidence" value="ECO:0007669"/>
    <property type="project" value="UniProtKB-KW"/>
</dbReference>
<comment type="subunit">
    <text evidence="2">Homotetramer.</text>
</comment>
<evidence type="ECO:0000256" key="3">
    <source>
        <dbReference type="PIRNR" id="PIRNR002070"/>
    </source>
</evidence>
<dbReference type="InterPro" id="IPR012340">
    <property type="entry name" value="NA-bd_OB-fold"/>
</dbReference>
<accession>A0ABU0AJ10</accession>
<organism evidence="5 6">
    <name type="scientific">Cytobacillus purgationiresistens</name>
    <dbReference type="NCBI Taxonomy" id="863449"/>
    <lineage>
        <taxon>Bacteria</taxon>
        <taxon>Bacillati</taxon>
        <taxon>Bacillota</taxon>
        <taxon>Bacilli</taxon>
        <taxon>Bacillales</taxon>
        <taxon>Bacillaceae</taxon>
        <taxon>Cytobacillus</taxon>
    </lineage>
</organism>
<comment type="caution">
    <text evidence="2">Lacks conserved residue(s) required for the propagation of feature annotation.</text>
</comment>
<keyword evidence="2" id="KW-0233">DNA recombination</keyword>
<keyword evidence="6" id="KW-1185">Reference proteome</keyword>
<evidence type="ECO:0000313" key="5">
    <source>
        <dbReference type="EMBL" id="MDQ0271232.1"/>
    </source>
</evidence>
<evidence type="ECO:0000313" key="6">
    <source>
        <dbReference type="Proteomes" id="UP001238088"/>
    </source>
</evidence>
<evidence type="ECO:0000256" key="1">
    <source>
        <dbReference type="ARBA" id="ARBA00023125"/>
    </source>
</evidence>
<dbReference type="Pfam" id="PF00436">
    <property type="entry name" value="SSB"/>
    <property type="match status" value="1"/>
</dbReference>
<dbReference type="RefSeq" id="WP_307476246.1">
    <property type="nucleotide sequence ID" value="NZ_JAUSUB010000013.1"/>
</dbReference>